<feature type="transmembrane region" description="Helical" evidence="11">
    <location>
        <begin position="596"/>
        <end position="617"/>
    </location>
</feature>
<keyword evidence="8" id="KW-0560">Oxidoreductase</keyword>
<organism evidence="13 14">
    <name type="scientific">Fusarium beomiforme</name>
    <dbReference type="NCBI Taxonomy" id="44412"/>
    <lineage>
        <taxon>Eukaryota</taxon>
        <taxon>Fungi</taxon>
        <taxon>Dikarya</taxon>
        <taxon>Ascomycota</taxon>
        <taxon>Pezizomycotina</taxon>
        <taxon>Sordariomycetes</taxon>
        <taxon>Hypocreomycetidae</taxon>
        <taxon>Hypocreales</taxon>
        <taxon>Nectriaceae</taxon>
        <taxon>Fusarium</taxon>
        <taxon>Fusarium burgessii species complex</taxon>
    </lineage>
</organism>
<evidence type="ECO:0000256" key="7">
    <source>
        <dbReference type="ARBA" id="ARBA00022989"/>
    </source>
</evidence>
<dbReference type="InterPro" id="IPR036188">
    <property type="entry name" value="FAD/NAD-bd_sf"/>
</dbReference>
<dbReference type="OrthoDB" id="16820at2759"/>
<comment type="caution">
    <text evidence="13">The sequence shown here is derived from an EMBL/GenBank/DDBJ whole genome shotgun (WGS) entry which is preliminary data.</text>
</comment>
<comment type="similarity">
    <text evidence="3">Belongs to the paxM FAD-dependent monooxygenase family.</text>
</comment>
<keyword evidence="7 11" id="KW-1133">Transmembrane helix</keyword>
<evidence type="ECO:0000256" key="3">
    <source>
        <dbReference type="ARBA" id="ARBA00007992"/>
    </source>
</evidence>
<keyword evidence="4" id="KW-0285">Flavoprotein</keyword>
<evidence type="ECO:0000256" key="4">
    <source>
        <dbReference type="ARBA" id="ARBA00022630"/>
    </source>
</evidence>
<proteinExistence type="inferred from homology"/>
<evidence type="ECO:0000256" key="8">
    <source>
        <dbReference type="ARBA" id="ARBA00023002"/>
    </source>
</evidence>
<comment type="subcellular location">
    <subcellularLocation>
        <location evidence="2">Membrane</location>
    </subcellularLocation>
</comment>
<evidence type="ECO:0000256" key="2">
    <source>
        <dbReference type="ARBA" id="ARBA00004370"/>
    </source>
</evidence>
<keyword evidence="5 11" id="KW-0812">Transmembrane</keyword>
<dbReference type="PRINTS" id="PR00420">
    <property type="entry name" value="RNGMNOXGNASE"/>
</dbReference>
<dbReference type="AlphaFoldDB" id="A0A9P5AAV4"/>
<keyword evidence="10 11" id="KW-0472">Membrane</keyword>
<feature type="transmembrane region" description="Helical" evidence="11">
    <location>
        <begin position="563"/>
        <end position="584"/>
    </location>
</feature>
<keyword evidence="9" id="KW-0503">Monooxygenase</keyword>
<evidence type="ECO:0000259" key="12">
    <source>
        <dbReference type="Pfam" id="PF01494"/>
    </source>
</evidence>
<sequence>MPATDFKVIIAGGGIAGLALANMLEQFDLDYILLEAHSDIAPPVGASIGMFPNGLRILDQLGCCQPIKDIYGGEIPYDVTITSNERGEIINRLDGIFEHLERRHGYGLFFFDRQKLLEILYDHIRHNDRIHLNKKVTDVKLIDKGVEVTCSDNTTFSGTILVGADGIHSTVRPLMHQLAHSLEPGYFDINEEDKVPCYYACSFGIAQHVPGWSAGQQHMVTGRGRSQLVVSGPDDRVYWFLFEKLPAAKYGKDIPRYTKKDEEGFVRRHGNVAITPNVTFGQVFAKRVSSSLTPLHEVVYKKWFFKRITTLGDSAHKPNPIGGQGGNGALESCAELINALLRMKDTREEGLSNPSDGDIHQIFSDVQSARYDRAQTISRVRSSSSGESTLNALGAPSPGGARIEQLPVPYRPRAIPFHDERPAKPILGKLPIFVRCGFVCAMALPLLATTKTLRIPFEELSARSGSSNILNLLVTVFEVPMYDKDLSSRIRMSNFLPQLISPLLIYAIEGHRLGNQATPLAMPLMFTAAMQVQGLARVACFHSILISLFGFENPPSRAVPLRVAQSLVPAITIGFLIPTIIMLAPTPDVQGWRKWALLWQVTPPLFNVLLTGIATGLRKWKGEEKQENIKDRYEAKDLNALQSVYTFAFAVQATAHITSLAYGWGNPDVSLFDTFLSLPNMFETDWSLPSLGAKLAALCRYDLVFATVGYLGSQLYSIWDLRRVGFVRTDEAVKAGLLTLAGQWIVGPGATWAGLWYWRETKIASVCV</sequence>
<dbReference type="PANTHER" id="PTHR47356">
    <property type="entry name" value="FAD-DEPENDENT MONOOXYGENASE ASQG-RELATED"/>
    <property type="match status" value="1"/>
</dbReference>
<keyword evidence="14" id="KW-1185">Reference proteome</keyword>
<evidence type="ECO:0000256" key="5">
    <source>
        <dbReference type="ARBA" id="ARBA00022692"/>
    </source>
</evidence>
<dbReference type="InterPro" id="IPR050562">
    <property type="entry name" value="FAD_mOase_fung"/>
</dbReference>
<protein>
    <submittedName>
        <fullName evidence="13">FAD binding domain protein</fullName>
    </submittedName>
</protein>
<dbReference type="Pfam" id="PF01494">
    <property type="entry name" value="FAD_binding_3"/>
    <property type="match status" value="1"/>
</dbReference>
<dbReference type="GO" id="GO:0004497">
    <property type="term" value="F:monooxygenase activity"/>
    <property type="evidence" value="ECO:0007669"/>
    <property type="project" value="UniProtKB-KW"/>
</dbReference>
<evidence type="ECO:0000256" key="6">
    <source>
        <dbReference type="ARBA" id="ARBA00022827"/>
    </source>
</evidence>
<dbReference type="GO" id="GO:0071949">
    <property type="term" value="F:FAD binding"/>
    <property type="evidence" value="ECO:0007669"/>
    <property type="project" value="InterPro"/>
</dbReference>
<evidence type="ECO:0000313" key="13">
    <source>
        <dbReference type="EMBL" id="KAF4334853.1"/>
    </source>
</evidence>
<evidence type="ECO:0000256" key="10">
    <source>
        <dbReference type="ARBA" id="ARBA00023136"/>
    </source>
</evidence>
<reference evidence="13" key="1">
    <citation type="journal article" date="2017" name="Mycologia">
        <title>Fusarium algeriense, sp. nov., a novel toxigenic crown rot pathogen of durum wheat from Algeria is nested in the Fusarium burgessii species complex.</title>
        <authorList>
            <person name="Laraba I."/>
            <person name="Keddad A."/>
            <person name="Boureghda H."/>
            <person name="Abdallah N."/>
            <person name="Vaughan M.M."/>
            <person name="Proctor R.H."/>
            <person name="Busman M."/>
            <person name="O'Donnell K."/>
        </authorList>
    </citation>
    <scope>NUCLEOTIDE SEQUENCE</scope>
    <source>
        <strain evidence="13">NRRL 25174</strain>
    </source>
</reference>
<accession>A0A9P5AAV4</accession>
<dbReference type="PANTHER" id="PTHR47356:SF2">
    <property type="entry name" value="FAD-BINDING DOMAIN-CONTAINING PROTEIN-RELATED"/>
    <property type="match status" value="1"/>
</dbReference>
<keyword evidence="6" id="KW-0274">FAD</keyword>
<evidence type="ECO:0000256" key="11">
    <source>
        <dbReference type="SAM" id="Phobius"/>
    </source>
</evidence>
<dbReference type="Gene3D" id="3.50.50.60">
    <property type="entry name" value="FAD/NAD(P)-binding domain"/>
    <property type="match status" value="1"/>
</dbReference>
<feature type="transmembrane region" description="Helical" evidence="11">
    <location>
        <begin position="528"/>
        <end position="551"/>
    </location>
</feature>
<dbReference type="SUPFAM" id="SSF51905">
    <property type="entry name" value="FAD/NAD(P)-binding domain"/>
    <property type="match status" value="1"/>
</dbReference>
<evidence type="ECO:0000256" key="9">
    <source>
        <dbReference type="ARBA" id="ARBA00023033"/>
    </source>
</evidence>
<name>A0A9P5AAV4_9HYPO</name>
<dbReference type="EMBL" id="PVQB02000628">
    <property type="protein sequence ID" value="KAF4334853.1"/>
    <property type="molecule type" value="Genomic_DNA"/>
</dbReference>
<evidence type="ECO:0000256" key="1">
    <source>
        <dbReference type="ARBA" id="ARBA00001974"/>
    </source>
</evidence>
<feature type="domain" description="FAD-binding" evidence="12">
    <location>
        <begin position="6"/>
        <end position="176"/>
    </location>
</feature>
<dbReference type="Proteomes" id="UP000730481">
    <property type="component" value="Unassembled WGS sequence"/>
</dbReference>
<dbReference type="GO" id="GO:0016020">
    <property type="term" value="C:membrane"/>
    <property type="evidence" value="ECO:0007669"/>
    <property type="project" value="UniProtKB-SubCell"/>
</dbReference>
<gene>
    <name evidence="13" type="ORF">FBEOM_11308</name>
</gene>
<evidence type="ECO:0000313" key="14">
    <source>
        <dbReference type="Proteomes" id="UP000730481"/>
    </source>
</evidence>
<comment type="cofactor">
    <cofactor evidence="1">
        <name>FAD</name>
        <dbReference type="ChEBI" id="CHEBI:57692"/>
    </cofactor>
</comment>
<dbReference type="InterPro" id="IPR002938">
    <property type="entry name" value="FAD-bd"/>
</dbReference>
<reference evidence="13" key="2">
    <citation type="submission" date="2020-02" db="EMBL/GenBank/DDBJ databases">
        <title>Identification and distribution of gene clusters putatively required for synthesis of sphingolipid metabolism inhibitors in phylogenetically diverse species of the filamentous fungus Fusarium.</title>
        <authorList>
            <person name="Kim H.-S."/>
            <person name="Busman M."/>
            <person name="Brown D.W."/>
            <person name="Divon H."/>
            <person name="Uhlig S."/>
            <person name="Proctor R.H."/>
        </authorList>
    </citation>
    <scope>NUCLEOTIDE SEQUENCE</scope>
    <source>
        <strain evidence="13">NRRL 25174</strain>
    </source>
</reference>